<dbReference type="Proteomes" id="UP000187203">
    <property type="component" value="Unassembled WGS sequence"/>
</dbReference>
<sequence length="59" mass="6894">MELVKEASIHQIDVRLQIPTLPNLKALNKFEEKGSIWVSKMKNKIWSRISKARTRFDLG</sequence>
<reference evidence="2" key="1">
    <citation type="submission" date="2013-09" db="EMBL/GenBank/DDBJ databases">
        <title>Corchorus olitorius genome sequencing.</title>
        <authorList>
            <person name="Alam M."/>
            <person name="Haque M.S."/>
            <person name="Islam M.S."/>
            <person name="Emdad E.M."/>
            <person name="Islam M.M."/>
            <person name="Ahmed B."/>
            <person name="Halim A."/>
            <person name="Hossen Q.M.M."/>
            <person name="Hossain M.Z."/>
            <person name="Ahmed R."/>
            <person name="Khan M.M."/>
            <person name="Islam R."/>
            <person name="Rashid M.M."/>
            <person name="Khan S.A."/>
            <person name="Rahman M.S."/>
            <person name="Alam M."/>
            <person name="Yahiya A.S."/>
            <person name="Khan M.S."/>
            <person name="Azam M.S."/>
            <person name="Haque T."/>
            <person name="Lashkar M.Z.H."/>
            <person name="Akhand A.I."/>
            <person name="Morshed G."/>
            <person name="Roy S."/>
            <person name="Uddin K.S."/>
            <person name="Rabeya T."/>
            <person name="Hossain A.S."/>
            <person name="Chowdhury A."/>
            <person name="Snigdha A.R."/>
            <person name="Mortoza M.S."/>
            <person name="Matin S.A."/>
            <person name="Hoque S.M.E."/>
            <person name="Islam M.K."/>
            <person name="Roy D.K."/>
            <person name="Haider R."/>
            <person name="Moosa M.M."/>
            <person name="Elias S.M."/>
            <person name="Hasan A.M."/>
            <person name="Jahan S."/>
            <person name="Shafiuddin M."/>
            <person name="Mahmood N."/>
            <person name="Shommy N.S."/>
        </authorList>
    </citation>
    <scope>NUCLEOTIDE SEQUENCE [LARGE SCALE GENOMIC DNA]</scope>
    <source>
        <strain evidence="2">cv. O-4</strain>
    </source>
</reference>
<evidence type="ECO:0000313" key="2">
    <source>
        <dbReference type="Proteomes" id="UP000187203"/>
    </source>
</evidence>
<proteinExistence type="predicted"/>
<comment type="caution">
    <text evidence="1">The sequence shown here is derived from an EMBL/GenBank/DDBJ whole genome shotgun (WGS) entry which is preliminary data.</text>
</comment>
<keyword evidence="2" id="KW-1185">Reference proteome</keyword>
<accession>A0A1R3K2I2</accession>
<gene>
    <name evidence="1" type="ORF">COLO4_11996</name>
</gene>
<dbReference type="AlphaFoldDB" id="A0A1R3K2I2"/>
<dbReference type="EMBL" id="AWUE01014793">
    <property type="protein sequence ID" value="OMP01283.1"/>
    <property type="molecule type" value="Genomic_DNA"/>
</dbReference>
<evidence type="ECO:0000313" key="1">
    <source>
        <dbReference type="EMBL" id="OMP01283.1"/>
    </source>
</evidence>
<protein>
    <submittedName>
        <fullName evidence="1">Uncharacterized protein</fullName>
    </submittedName>
</protein>
<organism evidence="1 2">
    <name type="scientific">Corchorus olitorius</name>
    <dbReference type="NCBI Taxonomy" id="93759"/>
    <lineage>
        <taxon>Eukaryota</taxon>
        <taxon>Viridiplantae</taxon>
        <taxon>Streptophyta</taxon>
        <taxon>Embryophyta</taxon>
        <taxon>Tracheophyta</taxon>
        <taxon>Spermatophyta</taxon>
        <taxon>Magnoliopsida</taxon>
        <taxon>eudicotyledons</taxon>
        <taxon>Gunneridae</taxon>
        <taxon>Pentapetalae</taxon>
        <taxon>rosids</taxon>
        <taxon>malvids</taxon>
        <taxon>Malvales</taxon>
        <taxon>Malvaceae</taxon>
        <taxon>Grewioideae</taxon>
        <taxon>Apeibeae</taxon>
        <taxon>Corchorus</taxon>
    </lineage>
</organism>
<name>A0A1R3K2I2_9ROSI</name>